<dbReference type="Proteomes" id="UP000256970">
    <property type="component" value="Unassembled WGS sequence"/>
</dbReference>
<feature type="region of interest" description="Disordered" evidence="1">
    <location>
        <begin position="256"/>
        <end position="319"/>
    </location>
</feature>
<keyword evidence="5" id="KW-1185">Reference proteome</keyword>
<dbReference type="AlphaFoldDB" id="A0A383W180"/>
<feature type="transmembrane region" description="Helical" evidence="2">
    <location>
        <begin position="42"/>
        <end position="65"/>
    </location>
</feature>
<dbReference type="Pfam" id="PF00561">
    <property type="entry name" value="Abhydrolase_1"/>
    <property type="match status" value="1"/>
</dbReference>
<evidence type="ECO:0000313" key="4">
    <source>
        <dbReference type="EMBL" id="SZX71448.1"/>
    </source>
</evidence>
<organism evidence="4 5">
    <name type="scientific">Tetradesmus obliquus</name>
    <name type="common">Green alga</name>
    <name type="synonym">Acutodesmus obliquus</name>
    <dbReference type="NCBI Taxonomy" id="3088"/>
    <lineage>
        <taxon>Eukaryota</taxon>
        <taxon>Viridiplantae</taxon>
        <taxon>Chlorophyta</taxon>
        <taxon>core chlorophytes</taxon>
        <taxon>Chlorophyceae</taxon>
        <taxon>CS clade</taxon>
        <taxon>Sphaeropleales</taxon>
        <taxon>Scenedesmaceae</taxon>
        <taxon>Tetradesmus</taxon>
    </lineage>
</organism>
<reference evidence="4 5" key="1">
    <citation type="submission" date="2016-10" db="EMBL/GenBank/DDBJ databases">
        <authorList>
            <person name="Cai Z."/>
        </authorList>
    </citation>
    <scope>NUCLEOTIDE SEQUENCE [LARGE SCALE GENOMIC DNA]</scope>
</reference>
<evidence type="ECO:0000256" key="2">
    <source>
        <dbReference type="SAM" id="Phobius"/>
    </source>
</evidence>
<dbReference type="EMBL" id="FNXT01001051">
    <property type="protein sequence ID" value="SZX71448.1"/>
    <property type="molecule type" value="Genomic_DNA"/>
</dbReference>
<feature type="domain" description="AB hydrolase-1" evidence="3">
    <location>
        <begin position="345"/>
        <end position="448"/>
    </location>
</feature>
<feature type="compositionally biased region" description="Low complexity" evidence="1">
    <location>
        <begin position="818"/>
        <end position="845"/>
    </location>
</feature>
<dbReference type="Gene3D" id="3.40.50.1820">
    <property type="entry name" value="alpha/beta hydrolase"/>
    <property type="match status" value="1"/>
</dbReference>
<dbReference type="SUPFAM" id="SSF53474">
    <property type="entry name" value="alpha/beta-Hydrolases"/>
    <property type="match status" value="1"/>
</dbReference>
<dbReference type="InterPro" id="IPR029058">
    <property type="entry name" value="AB_hydrolase_fold"/>
</dbReference>
<dbReference type="STRING" id="3088.A0A383W180"/>
<dbReference type="InterPro" id="IPR000073">
    <property type="entry name" value="AB_hydrolase_1"/>
</dbReference>
<evidence type="ECO:0000259" key="3">
    <source>
        <dbReference type="Pfam" id="PF00561"/>
    </source>
</evidence>
<dbReference type="PANTHER" id="PTHR37471">
    <property type="entry name" value="UNNAMED PRODUCT"/>
    <property type="match status" value="1"/>
</dbReference>
<feature type="region of interest" description="Disordered" evidence="1">
    <location>
        <begin position="807"/>
        <end position="845"/>
    </location>
</feature>
<feature type="transmembrane region" description="Helical" evidence="2">
    <location>
        <begin position="213"/>
        <end position="230"/>
    </location>
</feature>
<proteinExistence type="predicted"/>
<evidence type="ECO:0000313" key="5">
    <source>
        <dbReference type="Proteomes" id="UP000256970"/>
    </source>
</evidence>
<dbReference type="PANTHER" id="PTHR37471:SF1">
    <property type="entry name" value="AB HYDROLASE-1 DOMAIN-CONTAINING PROTEIN"/>
    <property type="match status" value="1"/>
</dbReference>
<keyword evidence="2" id="KW-1133">Transmembrane helix</keyword>
<feature type="region of interest" description="Disordered" evidence="1">
    <location>
        <begin position="712"/>
        <end position="784"/>
    </location>
</feature>
<keyword evidence="2" id="KW-0812">Transmembrane</keyword>
<gene>
    <name evidence="4" type="ORF">BQ4739_LOCUS11596</name>
</gene>
<feature type="compositionally biased region" description="Basic and acidic residues" evidence="1">
    <location>
        <begin position="768"/>
        <end position="779"/>
    </location>
</feature>
<accession>A0A383W180</accession>
<name>A0A383W180_TETOB</name>
<evidence type="ECO:0000256" key="1">
    <source>
        <dbReference type="SAM" id="MobiDB-lite"/>
    </source>
</evidence>
<sequence length="845" mass="88718">MSKASPAAQLEQQQHGAAQQQAASRTKAPLQMSTVVWSVTKVALLGTFLGIIGLIPVAAAAYAGWLYCPNLLLAVELAAEACFALYYFFIIAKQLDAMPEQHDPPADYNPQQLVASFLRHMARVDDIQGYLSQWFLDAPYELIRHDNVKELVAFAIFFKTPEQVAQQGLMPQLDALLEQLSAMHNLQLPPGYNPNLKFMSHLWGATPHMYRPLFFYVVMEVIELLCWAILACCGFKRHSVLGCAYYTYGLPDPQQQQQQADKEHQQCKVESSQQQQQQLPSDARPNQQQPGGRKQRQQRRSKLDQQKQQRPAAAATAAAGKSPAAAAAAAAGDGSGPGAAAARVPMVVLHGVGAGLLPYLGVALNLAAAGQPMLLPVWKQVSMRLMRTIPTVDDSVDVVLAALARHGLSSAAVLGHSYGSLVAARLVRLAPEVVHTLAVVDPVCFAMHMPNLVKYFLYSPHASGNAVADAFIALLRSEIHCARNFTRNFFWATINLFDEHLPERTLVVLSGTDLLCPTAYVRDWLEGHTAATVLYHATASHGAGLLLHLPWQCTILNSVLSMVGQPGEAHSAAAAAAAAAAVAETAAAGPDKAAVVAAGNGAAAAAAGAGDVDAAGSGAAHGGEARWCIAAADARVLAEAGCWSDADAEEQFDHNSSCSCDAADAGKADGGAVSAAAAAAGGGEWDGSWGMLGAGGSRLGLLLRSLTGLPSGSDSDAATLDSGSESDSDSEDLSGFNAADWGSSSDGEEAQKRSKEGCAGVDAIADADGSKERSSREGDAGWCDVPGCADAADAAVELELLRDAASSLPGEVKGSGGSLQQQQQQQQQRGGRRQGLVRGRVVQML</sequence>
<feature type="transmembrane region" description="Helical" evidence="2">
    <location>
        <begin position="71"/>
        <end position="92"/>
    </location>
</feature>
<feature type="compositionally biased region" description="Low complexity" evidence="1">
    <location>
        <begin position="308"/>
        <end position="319"/>
    </location>
</feature>
<protein>
    <recommendedName>
        <fullName evidence="3">AB hydrolase-1 domain-containing protein</fullName>
    </recommendedName>
</protein>
<keyword evidence="2" id="KW-0472">Membrane</keyword>